<accession>A0ABV0C407</accession>
<dbReference type="EMBL" id="JBDJNQ010000016">
    <property type="protein sequence ID" value="MEN5380362.1"/>
    <property type="molecule type" value="Genomic_DNA"/>
</dbReference>
<evidence type="ECO:0000313" key="2">
    <source>
        <dbReference type="Proteomes" id="UP001409291"/>
    </source>
</evidence>
<comment type="caution">
    <text evidence="1">The sequence shown here is derived from an EMBL/GenBank/DDBJ whole genome shotgun (WGS) entry which is preliminary data.</text>
</comment>
<dbReference type="Proteomes" id="UP001409291">
    <property type="component" value="Unassembled WGS sequence"/>
</dbReference>
<sequence>MKISVLIFKNLLLILLMSNINSLLAQGKINHDTNLKKTIEVLFATYNRLDSISIQFEKNKAQHLYLYRKPTSENVPKYNYDHIGYFSLEFEGDLYLLKKQYPMILEFLNDKKLLLKNGLPDKSVPVRLTIESNNSFLRKPIYASSVFARVNKNRMIEFMKLLHDNYNDSITPPKDSVLIFQAVVDKAGNLCQTEVLQGNKNNFYDYLVNNYKYYTKNMLPKTSSYIGENLISPYLASGRPLNSIIDIYVRLNSDSTFTVTGNGRGRKLKLKNFTEDPNSPLALY</sequence>
<protein>
    <submittedName>
        <fullName evidence="1">Uncharacterized protein</fullName>
    </submittedName>
</protein>
<organism evidence="1 2">
    <name type="scientific">Sphingobacterium kitahiroshimense</name>
    <dbReference type="NCBI Taxonomy" id="470446"/>
    <lineage>
        <taxon>Bacteria</taxon>
        <taxon>Pseudomonadati</taxon>
        <taxon>Bacteroidota</taxon>
        <taxon>Sphingobacteriia</taxon>
        <taxon>Sphingobacteriales</taxon>
        <taxon>Sphingobacteriaceae</taxon>
        <taxon>Sphingobacterium</taxon>
    </lineage>
</organism>
<reference evidence="1 2" key="1">
    <citation type="submission" date="2024-04" db="EMBL/GenBank/DDBJ databases">
        <title>WGS of bacteria from Torrens River.</title>
        <authorList>
            <person name="Wyrsch E.R."/>
            <person name="Drigo B."/>
        </authorList>
    </citation>
    <scope>NUCLEOTIDE SEQUENCE [LARGE SCALE GENOMIC DNA]</scope>
    <source>
        <strain evidence="1 2">TWI391</strain>
    </source>
</reference>
<evidence type="ECO:0000313" key="1">
    <source>
        <dbReference type="EMBL" id="MEN5380362.1"/>
    </source>
</evidence>
<name>A0ABV0C407_9SPHI</name>
<dbReference type="RefSeq" id="WP_132841767.1">
    <property type="nucleotide sequence ID" value="NZ_JBDJLH010000015.1"/>
</dbReference>
<keyword evidence="2" id="KW-1185">Reference proteome</keyword>
<gene>
    <name evidence="1" type="ORF">ABE541_24065</name>
</gene>
<proteinExistence type="predicted"/>